<evidence type="ECO:0000313" key="2">
    <source>
        <dbReference type="Proteomes" id="UP000198211"/>
    </source>
</evidence>
<proteinExistence type="predicted"/>
<gene>
    <name evidence="1" type="ORF">PHMEG_0003812</name>
</gene>
<evidence type="ECO:0000313" key="1">
    <source>
        <dbReference type="EMBL" id="OWZ21620.1"/>
    </source>
</evidence>
<dbReference type="AlphaFoldDB" id="A0A225WXQ1"/>
<name>A0A225WXQ1_9STRA</name>
<dbReference type="Proteomes" id="UP000198211">
    <property type="component" value="Unassembled WGS sequence"/>
</dbReference>
<sequence length="92" mass="10594">MTVFNLLQASKKISDPSKFDTNTHLEMCRSNRGRCRHCQRMVPWTRARVRSHERANCIGISTREKNVFPCATPVAVYTHYETCASAFRSQTT</sequence>
<keyword evidence="2" id="KW-1185">Reference proteome</keyword>
<organism evidence="1 2">
    <name type="scientific">Phytophthora megakarya</name>
    <dbReference type="NCBI Taxonomy" id="4795"/>
    <lineage>
        <taxon>Eukaryota</taxon>
        <taxon>Sar</taxon>
        <taxon>Stramenopiles</taxon>
        <taxon>Oomycota</taxon>
        <taxon>Peronosporomycetes</taxon>
        <taxon>Peronosporales</taxon>
        <taxon>Peronosporaceae</taxon>
        <taxon>Phytophthora</taxon>
    </lineage>
</organism>
<accession>A0A225WXQ1</accession>
<dbReference type="OrthoDB" id="108778at2759"/>
<protein>
    <submittedName>
        <fullName evidence="1">Uncharacterized protein</fullName>
    </submittedName>
</protein>
<dbReference type="EMBL" id="NBNE01000206">
    <property type="protein sequence ID" value="OWZ21620.1"/>
    <property type="molecule type" value="Genomic_DNA"/>
</dbReference>
<reference evidence="2" key="1">
    <citation type="submission" date="2017-03" db="EMBL/GenBank/DDBJ databases">
        <title>Phytopthora megakarya and P. palmivora, two closely related causual agents of cacao black pod achieved similar genome size and gene model numbers by different mechanisms.</title>
        <authorList>
            <person name="Ali S."/>
            <person name="Shao J."/>
            <person name="Larry D.J."/>
            <person name="Kronmiller B."/>
            <person name="Shen D."/>
            <person name="Strem M.D."/>
            <person name="Melnick R.L."/>
            <person name="Guiltinan M.J."/>
            <person name="Tyler B.M."/>
            <person name="Meinhardt L.W."/>
            <person name="Bailey B.A."/>
        </authorList>
    </citation>
    <scope>NUCLEOTIDE SEQUENCE [LARGE SCALE GENOMIC DNA]</scope>
    <source>
        <strain evidence="2">zdho120</strain>
    </source>
</reference>
<comment type="caution">
    <text evidence="1">The sequence shown here is derived from an EMBL/GenBank/DDBJ whole genome shotgun (WGS) entry which is preliminary data.</text>
</comment>